<evidence type="ECO:0000256" key="3">
    <source>
        <dbReference type="ARBA" id="ARBA00022801"/>
    </source>
</evidence>
<keyword evidence="2" id="KW-0645">Protease</keyword>
<dbReference type="GO" id="GO:0004252">
    <property type="term" value="F:serine-type endopeptidase activity"/>
    <property type="evidence" value="ECO:0007669"/>
    <property type="project" value="InterPro"/>
</dbReference>
<dbReference type="RefSeq" id="WP_163894417.1">
    <property type="nucleotide sequence ID" value="NZ_JAAFYS010000003.1"/>
</dbReference>
<evidence type="ECO:0000313" key="6">
    <source>
        <dbReference type="EMBL" id="NDV01928.1"/>
    </source>
</evidence>
<dbReference type="Pfam" id="PF13180">
    <property type="entry name" value="PDZ_2"/>
    <property type="match status" value="1"/>
</dbReference>
<keyword evidence="7" id="KW-1185">Reference proteome</keyword>
<dbReference type="GO" id="GO:0006508">
    <property type="term" value="P:proteolysis"/>
    <property type="evidence" value="ECO:0007669"/>
    <property type="project" value="UniProtKB-KW"/>
</dbReference>
<dbReference type="SUPFAM" id="SSF50156">
    <property type="entry name" value="PDZ domain-like"/>
    <property type="match status" value="1"/>
</dbReference>
<dbReference type="Pfam" id="PF13365">
    <property type="entry name" value="Trypsin_2"/>
    <property type="match status" value="1"/>
</dbReference>
<evidence type="ECO:0000256" key="1">
    <source>
        <dbReference type="ARBA" id="ARBA00010541"/>
    </source>
</evidence>
<name>A0A6B2JUD9_9RHOB</name>
<dbReference type="SUPFAM" id="SSF50494">
    <property type="entry name" value="Trypsin-like serine proteases"/>
    <property type="match status" value="1"/>
</dbReference>
<dbReference type="InterPro" id="IPR001940">
    <property type="entry name" value="Peptidase_S1C"/>
</dbReference>
<dbReference type="InterPro" id="IPR001478">
    <property type="entry name" value="PDZ"/>
</dbReference>
<keyword evidence="3" id="KW-0378">Hydrolase</keyword>
<comment type="similarity">
    <text evidence="1">Belongs to the peptidase S1C family.</text>
</comment>
<protein>
    <submittedName>
        <fullName evidence="6">PDZ domain-containing protein</fullName>
    </submittedName>
</protein>
<dbReference type="PROSITE" id="PS51257">
    <property type="entry name" value="PROKAR_LIPOPROTEIN"/>
    <property type="match status" value="1"/>
</dbReference>
<evidence type="ECO:0000256" key="2">
    <source>
        <dbReference type="ARBA" id="ARBA00022670"/>
    </source>
</evidence>
<dbReference type="SMART" id="SM00228">
    <property type="entry name" value="PDZ"/>
    <property type="match status" value="1"/>
</dbReference>
<dbReference type="FunFam" id="2.40.10.10:FF:000001">
    <property type="entry name" value="Periplasmic serine protease DegS"/>
    <property type="match status" value="1"/>
</dbReference>
<evidence type="ECO:0000259" key="5">
    <source>
        <dbReference type="PROSITE" id="PS50106"/>
    </source>
</evidence>
<dbReference type="AlphaFoldDB" id="A0A6B2JUD9"/>
<proteinExistence type="inferred from homology"/>
<organism evidence="6 7">
    <name type="scientific">Pseudoroseicyclus tamaricis</name>
    <dbReference type="NCBI Taxonomy" id="2705421"/>
    <lineage>
        <taxon>Bacteria</taxon>
        <taxon>Pseudomonadati</taxon>
        <taxon>Pseudomonadota</taxon>
        <taxon>Alphaproteobacteria</taxon>
        <taxon>Rhodobacterales</taxon>
        <taxon>Paracoccaceae</taxon>
        <taxon>Pseudoroseicyclus</taxon>
    </lineage>
</organism>
<dbReference type="InterPro" id="IPR051201">
    <property type="entry name" value="Chloro_Bact_Ser_Proteases"/>
</dbReference>
<evidence type="ECO:0000256" key="4">
    <source>
        <dbReference type="ARBA" id="ARBA00022825"/>
    </source>
</evidence>
<dbReference type="InterPro" id="IPR043504">
    <property type="entry name" value="Peptidase_S1_PA_chymotrypsin"/>
</dbReference>
<sequence>MARRRHRSLGGALVVPGLLLSCALGVFIGYGWSEAQAPEPVPPAPIILSEEEADLIGLFEAARDSVVAIATAEQRLNPFTRARVDAPLASGSGFLWDEAGHVVTNAHVLSGASTVSVSLADGRSVDAQLVGTDPSHDLAVLKIAEEDLPAPLPVGDSAALRVGQGVMAIGNPFGLDWTLTTGIVSALDRDLQEATGYTISGLIQTDAAINPGNSGGPLMDMRGQMIGVNTAILSPSGSSSGIGLAIPAHVVKRVVPQLIETGRYTPPSLGITFDPRINAAVNRQGLEGALVLYVEPGTAAEAAGLEPARLSASGRIAPGDVVVAVEGMPVTRLEDLMSAIDRREVGEEVEITVSRGRRERDVTLELLPGG</sequence>
<feature type="domain" description="PDZ" evidence="5">
    <location>
        <begin position="258"/>
        <end position="357"/>
    </location>
</feature>
<accession>A0A6B2JUD9</accession>
<comment type="caution">
    <text evidence="6">The sequence shown here is derived from an EMBL/GenBank/DDBJ whole genome shotgun (WGS) entry which is preliminary data.</text>
</comment>
<dbReference type="EMBL" id="JAAGAB010000003">
    <property type="protein sequence ID" value="NDV01928.1"/>
    <property type="molecule type" value="Genomic_DNA"/>
</dbReference>
<dbReference type="Gene3D" id="2.30.42.10">
    <property type="match status" value="1"/>
</dbReference>
<gene>
    <name evidence="6" type="ORF">GZA08_13225</name>
</gene>
<dbReference type="PROSITE" id="PS50106">
    <property type="entry name" value="PDZ"/>
    <property type="match status" value="1"/>
</dbReference>
<dbReference type="InterPro" id="IPR009003">
    <property type="entry name" value="Peptidase_S1_PA"/>
</dbReference>
<dbReference type="PRINTS" id="PR00834">
    <property type="entry name" value="PROTEASES2C"/>
</dbReference>
<evidence type="ECO:0000313" key="7">
    <source>
        <dbReference type="Proteomes" id="UP000474757"/>
    </source>
</evidence>
<dbReference type="PANTHER" id="PTHR43343:SF3">
    <property type="entry name" value="PROTEASE DO-LIKE 8, CHLOROPLASTIC"/>
    <property type="match status" value="1"/>
</dbReference>
<dbReference type="InterPro" id="IPR036034">
    <property type="entry name" value="PDZ_sf"/>
</dbReference>
<keyword evidence="4" id="KW-0720">Serine protease</keyword>
<dbReference type="Gene3D" id="2.40.10.10">
    <property type="entry name" value="Trypsin-like serine proteases"/>
    <property type="match status" value="2"/>
</dbReference>
<dbReference type="PANTHER" id="PTHR43343">
    <property type="entry name" value="PEPTIDASE S12"/>
    <property type="match status" value="1"/>
</dbReference>
<dbReference type="Proteomes" id="UP000474757">
    <property type="component" value="Unassembled WGS sequence"/>
</dbReference>
<reference evidence="6 7" key="1">
    <citation type="submission" date="2020-02" db="EMBL/GenBank/DDBJ databases">
        <title>Pseudoroseicyclus tamarix, sp. nov., isolated from offshore sediment of a Tamarix chinensis forest.</title>
        <authorList>
            <person name="Gai Y."/>
        </authorList>
    </citation>
    <scope>NUCLEOTIDE SEQUENCE [LARGE SCALE GENOMIC DNA]</scope>
    <source>
        <strain evidence="6 7">CLL3-39</strain>
    </source>
</reference>